<reference evidence="5 6" key="1">
    <citation type="submission" date="2013-02" db="EMBL/GenBank/DDBJ databases">
        <title>Genome sequence of Clostridium saccharoperbutylacetonicum N1-4(HMT).</title>
        <authorList>
            <person name="Poehlein A."/>
            <person name="Daniel R."/>
        </authorList>
    </citation>
    <scope>NUCLEOTIDE SEQUENCE [LARGE SCALE GENOMIC DNA]</scope>
    <source>
        <strain evidence="6">N1-4(HMT)</strain>
    </source>
</reference>
<dbReference type="InterPro" id="IPR036388">
    <property type="entry name" value="WH-like_DNA-bd_sf"/>
</dbReference>
<organism evidence="5 6">
    <name type="scientific">Clostridium saccharoperbutylacetonicum N1-4(HMT)</name>
    <dbReference type="NCBI Taxonomy" id="931276"/>
    <lineage>
        <taxon>Bacteria</taxon>
        <taxon>Bacillati</taxon>
        <taxon>Bacillota</taxon>
        <taxon>Clostridia</taxon>
        <taxon>Eubacteriales</taxon>
        <taxon>Clostridiaceae</taxon>
        <taxon>Clostridium</taxon>
    </lineage>
</organism>
<evidence type="ECO:0000313" key="6">
    <source>
        <dbReference type="Proteomes" id="UP000011728"/>
    </source>
</evidence>
<dbReference type="Gene3D" id="1.10.10.10">
    <property type="entry name" value="Winged helix-like DNA-binding domain superfamily/Winged helix DNA-binding domain"/>
    <property type="match status" value="1"/>
</dbReference>
<keyword evidence="1" id="KW-0805">Transcription regulation</keyword>
<dbReference type="GO" id="GO:0003677">
    <property type="term" value="F:DNA binding"/>
    <property type="evidence" value="ECO:0007669"/>
    <property type="project" value="UniProtKB-KW"/>
</dbReference>
<accession>M1MBZ7</accession>
<dbReference type="KEGG" id="csr:Cspa_c16840"/>
<evidence type="ECO:0000313" key="5">
    <source>
        <dbReference type="EMBL" id="AGF55454.1"/>
    </source>
</evidence>
<dbReference type="Pfam" id="PF00196">
    <property type="entry name" value="GerE"/>
    <property type="match status" value="1"/>
</dbReference>
<dbReference type="RefSeq" id="WP_015391775.1">
    <property type="nucleotide sequence ID" value="NC_020291.1"/>
</dbReference>
<dbReference type="InterPro" id="IPR000792">
    <property type="entry name" value="Tscrpt_reg_LuxR_C"/>
</dbReference>
<dbReference type="eggNOG" id="COG2197">
    <property type="taxonomic scope" value="Bacteria"/>
</dbReference>
<dbReference type="EMBL" id="CP004121">
    <property type="protein sequence ID" value="AGF55454.1"/>
    <property type="molecule type" value="Genomic_DNA"/>
</dbReference>
<dbReference type="InterPro" id="IPR016032">
    <property type="entry name" value="Sig_transdc_resp-reg_C-effctor"/>
</dbReference>
<dbReference type="InterPro" id="IPR029016">
    <property type="entry name" value="GAF-like_dom_sf"/>
</dbReference>
<dbReference type="Gene3D" id="3.30.450.40">
    <property type="match status" value="1"/>
</dbReference>
<dbReference type="AlphaFoldDB" id="M1MBZ7"/>
<dbReference type="SMART" id="SM00421">
    <property type="entry name" value="HTH_LUXR"/>
    <property type="match status" value="1"/>
</dbReference>
<evidence type="ECO:0000256" key="1">
    <source>
        <dbReference type="ARBA" id="ARBA00023015"/>
    </source>
</evidence>
<dbReference type="OrthoDB" id="9789465at2"/>
<dbReference type="HOGENOM" id="CLU_1132068_0_0_9"/>
<evidence type="ECO:0000256" key="2">
    <source>
        <dbReference type="ARBA" id="ARBA00023125"/>
    </source>
</evidence>
<dbReference type="PANTHER" id="PTHR44688">
    <property type="entry name" value="DNA-BINDING TRANSCRIPTIONAL ACTIVATOR DEVR_DOSR"/>
    <property type="match status" value="1"/>
</dbReference>
<proteinExistence type="predicted"/>
<dbReference type="SUPFAM" id="SSF46894">
    <property type="entry name" value="C-terminal effector domain of the bipartite response regulators"/>
    <property type="match status" value="1"/>
</dbReference>
<dbReference type="Proteomes" id="UP000011728">
    <property type="component" value="Chromosome"/>
</dbReference>
<protein>
    <submittedName>
        <fullName evidence="5">ATP-dependent transcriptional regulator</fullName>
    </submittedName>
</protein>
<dbReference type="PATRIC" id="fig|931276.5.peg.1655"/>
<keyword evidence="6" id="KW-1185">Reference proteome</keyword>
<keyword evidence="2" id="KW-0238">DNA-binding</keyword>
<name>M1MBZ7_9CLOT</name>
<dbReference type="PROSITE" id="PS50043">
    <property type="entry name" value="HTH_LUXR_2"/>
    <property type="match status" value="1"/>
</dbReference>
<feature type="domain" description="HTH luxR-type" evidence="4">
    <location>
        <begin position="175"/>
        <end position="239"/>
    </location>
</feature>
<keyword evidence="3" id="KW-0804">Transcription</keyword>
<evidence type="ECO:0000259" key="4">
    <source>
        <dbReference type="PROSITE" id="PS50043"/>
    </source>
</evidence>
<gene>
    <name evidence="5" type="ORF">Cspa_c16840</name>
</gene>
<dbReference type="PRINTS" id="PR00038">
    <property type="entry name" value="HTHLUXR"/>
</dbReference>
<sequence length="245" mass="27986">MEAKDIKNEKKDVIDEILPEVSIECLRKIKSSFLVLKDSFITIANKDLIVLKYFISKNSNVNITKFLPLVGSDLSNVSQGKSSIFFASMRKATSQITNKLNYKKGVINVESIAVPVKYKEEIVGYISITTMNTELLKIINIFIESLAINIERELEKIFIEEEIREFTNLINIKLDKKPINCLSDKELLVTRYMLMAYSNAEIANELFISESTVKTYLKRIYDKFGTSNRVDTTIAIMCSRILGKL</sequence>
<dbReference type="PANTHER" id="PTHR44688:SF16">
    <property type="entry name" value="DNA-BINDING TRANSCRIPTIONAL ACTIVATOR DEVR_DOSR"/>
    <property type="match status" value="1"/>
</dbReference>
<dbReference type="GO" id="GO:0006355">
    <property type="term" value="P:regulation of DNA-templated transcription"/>
    <property type="evidence" value="ECO:0007669"/>
    <property type="project" value="InterPro"/>
</dbReference>
<dbReference type="CDD" id="cd06170">
    <property type="entry name" value="LuxR_C_like"/>
    <property type="match status" value="1"/>
</dbReference>
<evidence type="ECO:0000256" key="3">
    <source>
        <dbReference type="ARBA" id="ARBA00023163"/>
    </source>
</evidence>